<gene>
    <name evidence="2" type="ORF">STRCR_0842</name>
</gene>
<keyword evidence="1" id="KW-0812">Transmembrane</keyword>
<dbReference type="Proteomes" id="UP000004322">
    <property type="component" value="Unassembled WGS sequence"/>
</dbReference>
<evidence type="ECO:0000313" key="3">
    <source>
        <dbReference type="Proteomes" id="UP000004322"/>
    </source>
</evidence>
<comment type="caution">
    <text evidence="2">The sequence shown here is derived from an EMBL/GenBank/DDBJ whole genome shotgun (WGS) entry which is preliminary data.</text>
</comment>
<reference evidence="2" key="1">
    <citation type="submission" date="2011-07" db="EMBL/GenBank/DDBJ databases">
        <authorList>
            <person name="Stanhope M.J."/>
            <person name="Durkin A.S."/>
            <person name="Hostetler J."/>
            <person name="Kim M."/>
            <person name="Radune D."/>
            <person name="Singh I."/>
            <person name="Town C.D."/>
        </authorList>
    </citation>
    <scope>NUCLEOTIDE SEQUENCE [LARGE SCALE GENOMIC DNA]</scope>
    <source>
        <strain evidence="2">HS-6</strain>
    </source>
</reference>
<organism evidence="2 3">
    <name type="scientific">Streptococcus criceti HS-6</name>
    <dbReference type="NCBI Taxonomy" id="873449"/>
    <lineage>
        <taxon>Bacteria</taxon>
        <taxon>Bacillati</taxon>
        <taxon>Bacillota</taxon>
        <taxon>Bacilli</taxon>
        <taxon>Lactobacillales</taxon>
        <taxon>Streptococcaceae</taxon>
        <taxon>Streptococcus</taxon>
    </lineage>
</organism>
<keyword evidence="1" id="KW-0472">Membrane</keyword>
<evidence type="ECO:0000313" key="2">
    <source>
        <dbReference type="EMBL" id="EHI75216.1"/>
    </source>
</evidence>
<protein>
    <submittedName>
        <fullName evidence="2">Uncharacterized protein</fullName>
    </submittedName>
</protein>
<keyword evidence="1" id="KW-1133">Transmembrane helix</keyword>
<sequence length="150" mass="15485">MSAVRNGHTVLLIVRNDAVTVGISTCSDGLGAIVIILDIDEACGAGFTVYAVTAITTCSSGVSFITLVALIAFSSLSAVRDSYAALFVFRDYTIAVGISSCGDRLSTIVVILDIDEACGAGFTVLTVYTITASSAGVSFSTVGNRQKQLR</sequence>
<feature type="transmembrane region" description="Helical" evidence="1">
    <location>
        <begin position="47"/>
        <end position="73"/>
    </location>
</feature>
<proteinExistence type="predicted"/>
<name>G5JS65_STRCG</name>
<accession>G5JS65</accession>
<evidence type="ECO:0000256" key="1">
    <source>
        <dbReference type="SAM" id="Phobius"/>
    </source>
</evidence>
<dbReference type="AlphaFoldDB" id="G5JS65"/>
<dbReference type="EMBL" id="AEUV02000002">
    <property type="protein sequence ID" value="EHI75216.1"/>
    <property type="molecule type" value="Genomic_DNA"/>
</dbReference>
<keyword evidence="3" id="KW-1185">Reference proteome</keyword>